<dbReference type="OrthoDB" id="1679543at2759"/>
<dbReference type="InterPro" id="IPR016972">
    <property type="entry name" value="UCP031279"/>
</dbReference>
<dbReference type="PANTHER" id="PTHR33526:SF13">
    <property type="entry name" value="TYROSINE-PROTEIN PHOSPHATASE 3-LIKE"/>
    <property type="match status" value="1"/>
</dbReference>
<reference evidence="1 2" key="1">
    <citation type="journal article" date="2019" name="Plant Biotechnol. J.">
        <title>The red bayberry genome and genetic basis of sex determination.</title>
        <authorList>
            <person name="Jia H.M."/>
            <person name="Jia H.J."/>
            <person name="Cai Q.L."/>
            <person name="Wang Y."/>
            <person name="Zhao H.B."/>
            <person name="Yang W.F."/>
            <person name="Wang G.Y."/>
            <person name="Li Y.H."/>
            <person name="Zhan D.L."/>
            <person name="Shen Y.T."/>
            <person name="Niu Q.F."/>
            <person name="Chang L."/>
            <person name="Qiu J."/>
            <person name="Zhao L."/>
            <person name="Xie H.B."/>
            <person name="Fu W.Y."/>
            <person name="Jin J."/>
            <person name="Li X.W."/>
            <person name="Jiao Y."/>
            <person name="Zhou C.C."/>
            <person name="Tu T."/>
            <person name="Chai C.Y."/>
            <person name="Gao J.L."/>
            <person name="Fan L.J."/>
            <person name="van de Weg E."/>
            <person name="Wang J.Y."/>
            <person name="Gao Z.S."/>
        </authorList>
    </citation>
    <scope>NUCLEOTIDE SEQUENCE [LARGE SCALE GENOMIC DNA]</scope>
    <source>
        <tissue evidence="1">Leaves</tissue>
    </source>
</reference>
<name>A0A6A1UUC4_9ROSI</name>
<evidence type="ECO:0000313" key="1">
    <source>
        <dbReference type="EMBL" id="KAB1203962.1"/>
    </source>
</evidence>
<keyword evidence="2" id="KW-1185">Reference proteome</keyword>
<evidence type="ECO:0000313" key="2">
    <source>
        <dbReference type="Proteomes" id="UP000516437"/>
    </source>
</evidence>
<dbReference type="PIRSF" id="PIRSF031279">
    <property type="entry name" value="UCP031279"/>
    <property type="match status" value="1"/>
</dbReference>
<sequence length="157" mass="17350">MSKMRSKGHQQNKFVRFITIPLRILGKARDLYVRSVTDCAANISYTQSTGCPSMLPKSLSVSSSRSNGSEDMRELIRAASARTLVERIDMDMMLKQQGTQPTSMAGSKGLPKCTSVGMGKIDEDGPCDFQEVGADMKANLLYPRSRSYAVPDRKVMF</sequence>
<dbReference type="AlphaFoldDB" id="A0A6A1UUC4"/>
<dbReference type="EMBL" id="RXIC02000026">
    <property type="protein sequence ID" value="KAB1203962.1"/>
    <property type="molecule type" value="Genomic_DNA"/>
</dbReference>
<dbReference type="Proteomes" id="UP000516437">
    <property type="component" value="Chromosome 8"/>
</dbReference>
<dbReference type="PANTHER" id="PTHR33526">
    <property type="entry name" value="OS07G0123800 PROTEIN"/>
    <property type="match status" value="1"/>
</dbReference>
<accession>A0A6A1UUC4</accession>
<organism evidence="1 2">
    <name type="scientific">Morella rubra</name>
    <name type="common">Chinese bayberry</name>
    <dbReference type="NCBI Taxonomy" id="262757"/>
    <lineage>
        <taxon>Eukaryota</taxon>
        <taxon>Viridiplantae</taxon>
        <taxon>Streptophyta</taxon>
        <taxon>Embryophyta</taxon>
        <taxon>Tracheophyta</taxon>
        <taxon>Spermatophyta</taxon>
        <taxon>Magnoliopsida</taxon>
        <taxon>eudicotyledons</taxon>
        <taxon>Gunneridae</taxon>
        <taxon>Pentapetalae</taxon>
        <taxon>rosids</taxon>
        <taxon>fabids</taxon>
        <taxon>Fagales</taxon>
        <taxon>Myricaceae</taxon>
        <taxon>Morella</taxon>
    </lineage>
</organism>
<comment type="caution">
    <text evidence="1">The sequence shown here is derived from an EMBL/GenBank/DDBJ whole genome shotgun (WGS) entry which is preliminary data.</text>
</comment>
<proteinExistence type="predicted"/>
<protein>
    <submittedName>
        <fullName evidence="1">Uncharacterized protein</fullName>
    </submittedName>
</protein>
<gene>
    <name evidence="1" type="ORF">CJ030_MR8G001956</name>
</gene>